<feature type="chain" id="PRO_5044873481" description="Exopolygalacturonase" evidence="16">
    <location>
        <begin position="20"/>
        <end position="387"/>
    </location>
</feature>
<dbReference type="InterPro" id="IPR000743">
    <property type="entry name" value="Glyco_hydro_28"/>
</dbReference>
<evidence type="ECO:0000256" key="5">
    <source>
        <dbReference type="ARBA" id="ARBA00022801"/>
    </source>
</evidence>
<comment type="catalytic activity">
    <reaction evidence="10">
        <text>[(1-&gt;4)-alpha-D-galacturonosyl](n) + H2O = alpha-D-galacturonate + [(1-&gt;4)-alpha-D-galacturonosyl](n-1)</text>
        <dbReference type="Rhea" id="RHEA:14117"/>
        <dbReference type="Rhea" id="RHEA-COMP:14570"/>
        <dbReference type="Rhea" id="RHEA-COMP:14572"/>
        <dbReference type="ChEBI" id="CHEBI:15377"/>
        <dbReference type="ChEBI" id="CHEBI:58658"/>
        <dbReference type="ChEBI" id="CHEBI:140523"/>
        <dbReference type="EC" id="3.2.1.67"/>
    </reaction>
</comment>
<keyword evidence="7" id="KW-0961">Cell wall biogenesis/degradation</keyword>
<dbReference type="EMBL" id="JANQDX010000011">
    <property type="protein sequence ID" value="KAL0916713.1"/>
    <property type="molecule type" value="Genomic_DNA"/>
</dbReference>
<evidence type="ECO:0000313" key="18">
    <source>
        <dbReference type="Proteomes" id="UP001552299"/>
    </source>
</evidence>
<dbReference type="SUPFAM" id="SSF51126">
    <property type="entry name" value="Pectin lyase-like"/>
    <property type="match status" value="1"/>
</dbReference>
<organism evidence="17 18">
    <name type="scientific">Dendrobium thyrsiflorum</name>
    <name type="common">Pinecone-like raceme dendrobium</name>
    <name type="synonym">Orchid</name>
    <dbReference type="NCBI Taxonomy" id="117978"/>
    <lineage>
        <taxon>Eukaryota</taxon>
        <taxon>Viridiplantae</taxon>
        <taxon>Streptophyta</taxon>
        <taxon>Embryophyta</taxon>
        <taxon>Tracheophyta</taxon>
        <taxon>Spermatophyta</taxon>
        <taxon>Magnoliopsida</taxon>
        <taxon>Liliopsida</taxon>
        <taxon>Asparagales</taxon>
        <taxon>Orchidaceae</taxon>
        <taxon>Epidendroideae</taxon>
        <taxon>Malaxideae</taxon>
        <taxon>Dendrobiinae</taxon>
        <taxon>Dendrobium</taxon>
    </lineage>
</organism>
<keyword evidence="16" id="KW-0732">Signal</keyword>
<evidence type="ECO:0000256" key="11">
    <source>
        <dbReference type="ARBA" id="ARBA00057651"/>
    </source>
</evidence>
<evidence type="ECO:0000256" key="13">
    <source>
        <dbReference type="ARBA" id="ARBA00083621"/>
    </source>
</evidence>
<feature type="signal peptide" evidence="16">
    <location>
        <begin position="1"/>
        <end position="19"/>
    </location>
</feature>
<evidence type="ECO:0000256" key="7">
    <source>
        <dbReference type="ARBA" id="ARBA00023316"/>
    </source>
</evidence>
<evidence type="ECO:0000256" key="10">
    <source>
        <dbReference type="ARBA" id="ARBA00048766"/>
    </source>
</evidence>
<dbReference type="AlphaFoldDB" id="A0ABD0UV81"/>
<evidence type="ECO:0000256" key="15">
    <source>
        <dbReference type="RuleBase" id="RU361169"/>
    </source>
</evidence>
<dbReference type="SMART" id="SM00710">
    <property type="entry name" value="PbH1"/>
    <property type="match status" value="5"/>
</dbReference>
<evidence type="ECO:0000256" key="6">
    <source>
        <dbReference type="ARBA" id="ARBA00023295"/>
    </source>
</evidence>
<proteinExistence type="inferred from homology"/>
<keyword evidence="4" id="KW-0964">Secreted</keyword>
<dbReference type="InterPro" id="IPR011050">
    <property type="entry name" value="Pectin_lyase_fold/virulence"/>
</dbReference>
<evidence type="ECO:0000256" key="14">
    <source>
        <dbReference type="PROSITE-ProRule" id="PRU10052"/>
    </source>
</evidence>
<dbReference type="Gene3D" id="2.160.20.10">
    <property type="entry name" value="Single-stranded right-handed beta-helix, Pectin lyase-like"/>
    <property type="match status" value="1"/>
</dbReference>
<dbReference type="FunFam" id="2.160.20.10:FF:000004">
    <property type="entry name" value="Pectin lyase-like superfamily protein"/>
    <property type="match status" value="1"/>
</dbReference>
<evidence type="ECO:0000256" key="2">
    <source>
        <dbReference type="ARBA" id="ARBA00008834"/>
    </source>
</evidence>
<comment type="function">
    <text evidence="11">May function in depolymerizing pectin during pollen development, germination, and tube growth. Acts as an exo-polygalacturonase.</text>
</comment>
<dbReference type="Proteomes" id="UP001552299">
    <property type="component" value="Unassembled WGS sequence"/>
</dbReference>
<dbReference type="Pfam" id="PF00295">
    <property type="entry name" value="Glyco_hydro_28"/>
    <property type="match status" value="1"/>
</dbReference>
<evidence type="ECO:0000256" key="8">
    <source>
        <dbReference type="ARBA" id="ARBA00038933"/>
    </source>
</evidence>
<keyword evidence="18" id="KW-1185">Reference proteome</keyword>
<evidence type="ECO:0000256" key="9">
    <source>
        <dbReference type="ARBA" id="ARBA00043142"/>
    </source>
</evidence>
<reference evidence="17 18" key="1">
    <citation type="journal article" date="2024" name="Plant Biotechnol. J.">
        <title>Dendrobium thyrsiflorum genome and its molecular insights into genes involved in important horticultural traits.</title>
        <authorList>
            <person name="Chen B."/>
            <person name="Wang J.Y."/>
            <person name="Zheng P.J."/>
            <person name="Li K.L."/>
            <person name="Liang Y.M."/>
            <person name="Chen X.F."/>
            <person name="Zhang C."/>
            <person name="Zhao X."/>
            <person name="He X."/>
            <person name="Zhang G.Q."/>
            <person name="Liu Z.J."/>
            <person name="Xu Q."/>
        </authorList>
    </citation>
    <scope>NUCLEOTIDE SEQUENCE [LARGE SCALE GENOMIC DNA]</scope>
    <source>
        <strain evidence="17">GZMU011</strain>
    </source>
</reference>
<name>A0ABD0UV81_DENTH</name>
<dbReference type="PROSITE" id="PS00502">
    <property type="entry name" value="POLYGALACTURONASE"/>
    <property type="match status" value="1"/>
</dbReference>
<keyword evidence="3" id="KW-0134">Cell wall</keyword>
<dbReference type="PANTHER" id="PTHR31375">
    <property type="match status" value="1"/>
</dbReference>
<evidence type="ECO:0000256" key="1">
    <source>
        <dbReference type="ARBA" id="ARBA00004191"/>
    </source>
</evidence>
<dbReference type="EC" id="3.2.1.67" evidence="8"/>
<feature type="active site" evidence="14">
    <location>
        <position position="233"/>
    </location>
</feature>
<dbReference type="InterPro" id="IPR006626">
    <property type="entry name" value="PbH1"/>
</dbReference>
<accession>A0ABD0UV81</accession>
<dbReference type="GO" id="GO:0047911">
    <property type="term" value="F:galacturan 1,4-alpha-galacturonidase activity"/>
    <property type="evidence" value="ECO:0007669"/>
    <property type="project" value="UniProtKB-EC"/>
</dbReference>
<evidence type="ECO:0000256" key="3">
    <source>
        <dbReference type="ARBA" id="ARBA00022512"/>
    </source>
</evidence>
<keyword evidence="5 15" id="KW-0378">Hydrolase</keyword>
<evidence type="ECO:0000256" key="12">
    <source>
        <dbReference type="ARBA" id="ARBA00068298"/>
    </source>
</evidence>
<evidence type="ECO:0000256" key="4">
    <source>
        <dbReference type="ARBA" id="ARBA00022525"/>
    </source>
</evidence>
<protein>
    <recommendedName>
        <fullName evidence="12">Exopolygalacturonase</fullName>
        <ecNumber evidence="8">3.2.1.67</ecNumber>
    </recommendedName>
    <alternativeName>
        <fullName evidence="9">Galacturan 1,4-alpha-galacturonidase</fullName>
    </alternativeName>
    <alternativeName>
        <fullName evidence="13">Pectinase</fullName>
    </alternativeName>
</protein>
<keyword evidence="6 15" id="KW-0326">Glycosidase</keyword>
<dbReference type="InterPro" id="IPR012334">
    <property type="entry name" value="Pectin_lyas_fold"/>
</dbReference>
<comment type="caution">
    <text evidence="17">The sequence shown here is derived from an EMBL/GenBank/DDBJ whole genome shotgun (WGS) entry which is preliminary data.</text>
</comment>
<gene>
    <name evidence="17" type="ORF">M5K25_014243</name>
</gene>
<evidence type="ECO:0000313" key="17">
    <source>
        <dbReference type="EMBL" id="KAL0916713.1"/>
    </source>
</evidence>
<sequence length="387" mass="41533">MAAQLLLLLPLLFFYLSSAAQLYNIADYGAKPDGTQDSASQLTIAWTKACFSTVPATLLIPPGKFFVSQALLQGPCRNNNILIEIKGIVFAPSSYTSNEQWIIFKRVNGLTISGGLLDGQGQALWSCKNSNNKCPEGATSLSIAYSNNVWIDRVSSVNSEQFHITIYKSSNVKVTRAIISAPFDSPNTDGIHIEESSNVEVKGCRIGTGDDCISMGPGDNNVWIENIRCGPGHGISIGSLGSSSKQDGVKNVTVKNVQFIGTQNGLRIKTWAKPSNGFAQQILFQNATMENVKNPIIIDQNYCPNQQDCPYQSSGVQISDVTFRDVVGLSATNTAVKLDCSKSKPCEGIMLQNINLGYDGSSEAEMICSNVHGGSSGVVIPPCCISK</sequence>
<evidence type="ECO:0000256" key="16">
    <source>
        <dbReference type="SAM" id="SignalP"/>
    </source>
</evidence>
<dbReference type="GO" id="GO:0071555">
    <property type="term" value="P:cell wall organization"/>
    <property type="evidence" value="ECO:0007669"/>
    <property type="project" value="UniProtKB-KW"/>
</dbReference>
<comment type="subcellular location">
    <subcellularLocation>
        <location evidence="1">Secreted</location>
        <location evidence="1">Cell wall</location>
    </subcellularLocation>
</comment>
<comment type="similarity">
    <text evidence="2 15">Belongs to the glycosyl hydrolase 28 family.</text>
</comment>